<keyword evidence="1" id="KW-0812">Transmembrane</keyword>
<proteinExistence type="predicted"/>
<sequence length="164" mass="19538">MGNWNETTCFYQSVKNIFELGHTSKSYRKRKTTQQRLWHSMERENLEHVPLTTTPVLCLHYLFPMHVERWRQKRGFHCGLFVFFFHFVSFLPGKISGSLEKAFMYDRNSRRIGMLFDVQLTSINSDNLLAKRSCDPGQNPPLHELRYSRELTFKISKRSNARFL</sequence>
<dbReference type="Proteomes" id="UP000799778">
    <property type="component" value="Unassembled WGS sequence"/>
</dbReference>
<dbReference type="EMBL" id="ML978078">
    <property type="protein sequence ID" value="KAF2009683.1"/>
    <property type="molecule type" value="Genomic_DNA"/>
</dbReference>
<evidence type="ECO:0000256" key="1">
    <source>
        <dbReference type="SAM" id="Phobius"/>
    </source>
</evidence>
<evidence type="ECO:0000313" key="2">
    <source>
        <dbReference type="EMBL" id="KAF2009683.1"/>
    </source>
</evidence>
<keyword evidence="1" id="KW-1133">Transmembrane helix</keyword>
<feature type="transmembrane region" description="Helical" evidence="1">
    <location>
        <begin position="75"/>
        <end position="93"/>
    </location>
</feature>
<gene>
    <name evidence="2" type="ORF">BU24DRAFT_80854</name>
</gene>
<dbReference type="RefSeq" id="XP_033378022.1">
    <property type="nucleotide sequence ID" value="XM_033534657.1"/>
</dbReference>
<keyword evidence="3" id="KW-1185">Reference proteome</keyword>
<protein>
    <submittedName>
        <fullName evidence="2">Uncharacterized protein</fullName>
    </submittedName>
</protein>
<dbReference type="GeneID" id="54292054"/>
<keyword evidence="1" id="KW-0472">Membrane</keyword>
<accession>A0A6A5X9R8</accession>
<reference evidence="2" key="1">
    <citation type="journal article" date="2020" name="Stud. Mycol.">
        <title>101 Dothideomycetes genomes: a test case for predicting lifestyles and emergence of pathogens.</title>
        <authorList>
            <person name="Haridas S."/>
            <person name="Albert R."/>
            <person name="Binder M."/>
            <person name="Bloem J."/>
            <person name="Labutti K."/>
            <person name="Salamov A."/>
            <person name="Andreopoulos B."/>
            <person name="Baker S."/>
            <person name="Barry K."/>
            <person name="Bills G."/>
            <person name="Bluhm B."/>
            <person name="Cannon C."/>
            <person name="Castanera R."/>
            <person name="Culley D."/>
            <person name="Daum C."/>
            <person name="Ezra D."/>
            <person name="Gonzalez J."/>
            <person name="Henrissat B."/>
            <person name="Kuo A."/>
            <person name="Liang C."/>
            <person name="Lipzen A."/>
            <person name="Lutzoni F."/>
            <person name="Magnuson J."/>
            <person name="Mondo S."/>
            <person name="Nolan M."/>
            <person name="Ohm R."/>
            <person name="Pangilinan J."/>
            <person name="Park H.-J."/>
            <person name="Ramirez L."/>
            <person name="Alfaro M."/>
            <person name="Sun H."/>
            <person name="Tritt A."/>
            <person name="Yoshinaga Y."/>
            <person name="Zwiers L.-H."/>
            <person name="Turgeon B."/>
            <person name="Goodwin S."/>
            <person name="Spatafora J."/>
            <person name="Crous P."/>
            <person name="Grigoriev I."/>
        </authorList>
    </citation>
    <scope>NUCLEOTIDE SEQUENCE</scope>
    <source>
        <strain evidence="2">CBS 175.79</strain>
    </source>
</reference>
<name>A0A6A5X9R8_9PLEO</name>
<organism evidence="2 3">
    <name type="scientific">Aaosphaeria arxii CBS 175.79</name>
    <dbReference type="NCBI Taxonomy" id="1450172"/>
    <lineage>
        <taxon>Eukaryota</taxon>
        <taxon>Fungi</taxon>
        <taxon>Dikarya</taxon>
        <taxon>Ascomycota</taxon>
        <taxon>Pezizomycotina</taxon>
        <taxon>Dothideomycetes</taxon>
        <taxon>Pleosporomycetidae</taxon>
        <taxon>Pleosporales</taxon>
        <taxon>Pleosporales incertae sedis</taxon>
        <taxon>Aaosphaeria</taxon>
    </lineage>
</organism>
<dbReference type="AlphaFoldDB" id="A0A6A5X9R8"/>
<evidence type="ECO:0000313" key="3">
    <source>
        <dbReference type="Proteomes" id="UP000799778"/>
    </source>
</evidence>